<organism evidence="2 3">
    <name type="scientific">Chitinophaga niastensis</name>
    <dbReference type="NCBI Taxonomy" id="536980"/>
    <lineage>
        <taxon>Bacteria</taxon>
        <taxon>Pseudomonadati</taxon>
        <taxon>Bacteroidota</taxon>
        <taxon>Chitinophagia</taxon>
        <taxon>Chitinophagales</taxon>
        <taxon>Chitinophagaceae</taxon>
        <taxon>Chitinophaga</taxon>
    </lineage>
</organism>
<dbReference type="InterPro" id="IPR013766">
    <property type="entry name" value="Thioredoxin_domain"/>
</dbReference>
<name>A0A2P8HQ49_CHINA</name>
<dbReference type="Gene3D" id="3.40.30.10">
    <property type="entry name" value="Glutaredoxin"/>
    <property type="match status" value="1"/>
</dbReference>
<evidence type="ECO:0000259" key="1">
    <source>
        <dbReference type="PROSITE" id="PS51352"/>
    </source>
</evidence>
<dbReference type="OrthoDB" id="662072at2"/>
<dbReference type="InterPro" id="IPR012336">
    <property type="entry name" value="Thioredoxin-like_fold"/>
</dbReference>
<keyword evidence="3" id="KW-1185">Reference proteome</keyword>
<dbReference type="AlphaFoldDB" id="A0A2P8HQ49"/>
<dbReference type="Pfam" id="PF13098">
    <property type="entry name" value="Thioredoxin_2"/>
    <property type="match status" value="1"/>
</dbReference>
<dbReference type="RefSeq" id="WP_106528745.1">
    <property type="nucleotide sequence ID" value="NZ_PYAW01000002.1"/>
</dbReference>
<accession>A0A2P8HQ49</accession>
<comment type="caution">
    <text evidence="2">The sequence shown here is derived from an EMBL/GenBank/DDBJ whole genome shotgun (WGS) entry which is preliminary data.</text>
</comment>
<dbReference type="EMBL" id="PYAW01000002">
    <property type="protein sequence ID" value="PSL48363.1"/>
    <property type="molecule type" value="Genomic_DNA"/>
</dbReference>
<dbReference type="InterPro" id="IPR036249">
    <property type="entry name" value="Thioredoxin-like_sf"/>
</dbReference>
<evidence type="ECO:0000313" key="3">
    <source>
        <dbReference type="Proteomes" id="UP000240971"/>
    </source>
</evidence>
<reference evidence="2 3" key="1">
    <citation type="submission" date="2018-03" db="EMBL/GenBank/DDBJ databases">
        <title>Genomic Encyclopedia of Archaeal and Bacterial Type Strains, Phase II (KMG-II): from individual species to whole genera.</title>
        <authorList>
            <person name="Goeker M."/>
        </authorList>
    </citation>
    <scope>NUCLEOTIDE SEQUENCE [LARGE SCALE GENOMIC DNA]</scope>
    <source>
        <strain evidence="2 3">DSM 24859</strain>
    </source>
</reference>
<sequence>MKQKKNLHLVAWSIAGLLLYMGLSKLMDYTILKKQIAASAFRRPEKTKMKGKLLPSFDMLLPDSSTYFNTNEIPVGKPVVFFYFSPECPYCQAQMKEIIKEINQLKDIQFYVLTPFPFSEMKIFYEQYQLKKYLNITTGIDYKNFFGDYFKTQSVPYIAIYGKDRLFNEAFLGNIDSKQIKVIAEE</sequence>
<evidence type="ECO:0000313" key="2">
    <source>
        <dbReference type="EMBL" id="PSL48363.1"/>
    </source>
</evidence>
<proteinExistence type="predicted"/>
<gene>
    <name evidence="2" type="ORF">CLV51_1021230</name>
</gene>
<dbReference type="PROSITE" id="PS51352">
    <property type="entry name" value="THIOREDOXIN_2"/>
    <property type="match status" value="1"/>
</dbReference>
<dbReference type="SUPFAM" id="SSF52833">
    <property type="entry name" value="Thioredoxin-like"/>
    <property type="match status" value="1"/>
</dbReference>
<dbReference type="Proteomes" id="UP000240971">
    <property type="component" value="Unassembled WGS sequence"/>
</dbReference>
<protein>
    <submittedName>
        <fullName evidence="2">Thioredoxin-like protein</fullName>
    </submittedName>
</protein>
<feature type="domain" description="Thioredoxin" evidence="1">
    <location>
        <begin position="48"/>
        <end position="186"/>
    </location>
</feature>